<feature type="region of interest" description="Disordered" evidence="1">
    <location>
        <begin position="1"/>
        <end position="22"/>
    </location>
</feature>
<reference evidence="2 3" key="1">
    <citation type="submission" date="2020-04" db="EMBL/GenBank/DDBJ databases">
        <authorList>
            <person name="Basu S."/>
            <person name="Maruthanayagam V."/>
            <person name="Chakraborty S."/>
            <person name="Pramanik A."/>
            <person name="Mukherjee J."/>
            <person name="Brink B."/>
        </authorList>
    </citation>
    <scope>NUCLEOTIDE SEQUENCE [LARGE SCALE GENOMIC DNA]</scope>
    <source>
        <strain evidence="2 3">AP17</strain>
    </source>
</reference>
<dbReference type="EMBL" id="CP051167">
    <property type="protein sequence ID" value="QIZ72182.1"/>
    <property type="molecule type" value="Genomic_DNA"/>
</dbReference>
<dbReference type="Proteomes" id="UP000500857">
    <property type="component" value="Chromosome"/>
</dbReference>
<gene>
    <name evidence="2" type="ORF">HCG48_17715</name>
</gene>
<evidence type="ECO:0000256" key="1">
    <source>
        <dbReference type="SAM" id="MobiDB-lite"/>
    </source>
</evidence>
<name>A0A6H1TZZ5_9CYAN</name>
<sequence length="56" mass="6074">MLSRSPPIATDRPRQPTGIARARAIHSEKRLKNECEGLIEGAIPQKSSTAIGSNFD</sequence>
<evidence type="ECO:0000313" key="2">
    <source>
        <dbReference type="EMBL" id="QIZ72182.1"/>
    </source>
</evidence>
<protein>
    <submittedName>
        <fullName evidence="2">Uncharacterized protein</fullName>
    </submittedName>
</protein>
<dbReference type="KEGG" id="oxy:HCG48_17715"/>
<dbReference type="RefSeq" id="WP_168570332.1">
    <property type="nucleotide sequence ID" value="NZ_CP051167.1"/>
</dbReference>
<organism evidence="2 3">
    <name type="scientific">Oxynema aestuarii AP17</name>
    <dbReference type="NCBI Taxonomy" id="2064643"/>
    <lineage>
        <taxon>Bacteria</taxon>
        <taxon>Bacillati</taxon>
        <taxon>Cyanobacteriota</taxon>
        <taxon>Cyanophyceae</taxon>
        <taxon>Oscillatoriophycideae</taxon>
        <taxon>Oscillatoriales</taxon>
        <taxon>Oscillatoriaceae</taxon>
        <taxon>Oxynema</taxon>
        <taxon>Oxynema aestuarii</taxon>
    </lineage>
</organism>
<proteinExistence type="predicted"/>
<dbReference type="AlphaFoldDB" id="A0A6H1TZZ5"/>
<evidence type="ECO:0000313" key="3">
    <source>
        <dbReference type="Proteomes" id="UP000500857"/>
    </source>
</evidence>
<keyword evidence="3" id="KW-1185">Reference proteome</keyword>
<accession>A0A6H1TZZ5</accession>